<protein>
    <submittedName>
        <fullName evidence="2">Methyltransferase type 11</fullName>
    </submittedName>
</protein>
<evidence type="ECO:0000313" key="2">
    <source>
        <dbReference type="EMBL" id="SBS74166.1"/>
    </source>
</evidence>
<dbReference type="PANTHER" id="PTHR43591">
    <property type="entry name" value="METHYLTRANSFERASE"/>
    <property type="match status" value="1"/>
</dbReference>
<dbReference type="RefSeq" id="WP_295577177.1">
    <property type="nucleotide sequence ID" value="NZ_FLQR01000009.1"/>
</dbReference>
<name>A0A1Y5P647_9MICO</name>
<dbReference type="CDD" id="cd02440">
    <property type="entry name" value="AdoMet_MTases"/>
    <property type="match status" value="1"/>
</dbReference>
<dbReference type="GO" id="GO:0032259">
    <property type="term" value="P:methylation"/>
    <property type="evidence" value="ECO:0007669"/>
    <property type="project" value="UniProtKB-KW"/>
</dbReference>
<dbReference type="InterPro" id="IPR029063">
    <property type="entry name" value="SAM-dependent_MTases_sf"/>
</dbReference>
<accession>A0A1Y5P647</accession>
<dbReference type="Gene3D" id="3.40.50.150">
    <property type="entry name" value="Vaccinia Virus protein VP39"/>
    <property type="match status" value="1"/>
</dbReference>
<proteinExistence type="predicted"/>
<keyword evidence="2" id="KW-0808">Transferase</keyword>
<dbReference type="AlphaFoldDB" id="A0A1Y5P647"/>
<dbReference type="PANTHER" id="PTHR43591:SF24">
    <property type="entry name" value="2-METHOXY-6-POLYPRENYL-1,4-BENZOQUINOL METHYLASE, MITOCHONDRIAL"/>
    <property type="match status" value="1"/>
</dbReference>
<organism evidence="2">
    <name type="scientific">uncultured Microbacterium sp</name>
    <dbReference type="NCBI Taxonomy" id="191216"/>
    <lineage>
        <taxon>Bacteria</taxon>
        <taxon>Bacillati</taxon>
        <taxon>Actinomycetota</taxon>
        <taxon>Actinomycetes</taxon>
        <taxon>Micrococcales</taxon>
        <taxon>Microbacteriaceae</taxon>
        <taxon>Microbacterium</taxon>
        <taxon>environmental samples</taxon>
    </lineage>
</organism>
<gene>
    <name evidence="2" type="ORF">MIPYR_50226</name>
</gene>
<dbReference type="SUPFAM" id="SSF53335">
    <property type="entry name" value="S-adenosyl-L-methionine-dependent methyltransferases"/>
    <property type="match status" value="1"/>
</dbReference>
<feature type="domain" description="Methyltransferase type 11" evidence="1">
    <location>
        <begin position="61"/>
        <end position="155"/>
    </location>
</feature>
<dbReference type="InterPro" id="IPR013216">
    <property type="entry name" value="Methyltransf_11"/>
</dbReference>
<reference evidence="2" key="1">
    <citation type="submission" date="2016-03" db="EMBL/GenBank/DDBJ databases">
        <authorList>
            <person name="Ploux O."/>
        </authorList>
    </citation>
    <scope>NUCLEOTIDE SEQUENCE</scope>
    <source>
        <strain evidence="2">UC1</strain>
    </source>
</reference>
<dbReference type="Pfam" id="PF08241">
    <property type="entry name" value="Methyltransf_11"/>
    <property type="match status" value="1"/>
</dbReference>
<keyword evidence="2" id="KW-0489">Methyltransferase</keyword>
<dbReference type="EMBL" id="FLQR01000009">
    <property type="protein sequence ID" value="SBS74166.1"/>
    <property type="molecule type" value="Genomic_DNA"/>
</dbReference>
<evidence type="ECO:0000259" key="1">
    <source>
        <dbReference type="Pfam" id="PF08241"/>
    </source>
</evidence>
<sequence>MGELPEHVAVNREYWDGMAHEWVEAGERSWKQAEPTWGQWGVPESELRLLPDDMAGMRAIELGCGTGYVSAWMARRGASVTGIDNSAEQLRTAQRLSEEHSVTLELIHGNAEDVPLPDSSFDFAISEYGAAIWADPYRWIPEAHRLLRPGGTLVFLGNHIFVGLCSPVDGSYPITRRLERPYFGSHRLDWRDAADDPGGIEFTLTFSEWIRLFRSTGFEIIDLIEIQAPADATGSRSGISADWARDFPNEHVWTVRKRL</sequence>
<dbReference type="GO" id="GO:0008757">
    <property type="term" value="F:S-adenosylmethionine-dependent methyltransferase activity"/>
    <property type="evidence" value="ECO:0007669"/>
    <property type="project" value="InterPro"/>
</dbReference>